<evidence type="ECO:0000256" key="1">
    <source>
        <dbReference type="ARBA" id="ARBA00004123"/>
    </source>
</evidence>
<keyword evidence="9" id="KW-0012">Acyltransferase</keyword>
<organism evidence="13 14">
    <name type="scientific">Candida glabrata</name>
    <name type="common">Yeast</name>
    <name type="synonym">Torulopsis glabrata</name>
    <dbReference type="NCBI Taxonomy" id="5478"/>
    <lineage>
        <taxon>Eukaryota</taxon>
        <taxon>Fungi</taxon>
        <taxon>Dikarya</taxon>
        <taxon>Ascomycota</taxon>
        <taxon>Saccharomycotina</taxon>
        <taxon>Saccharomycetes</taxon>
        <taxon>Saccharomycetales</taxon>
        <taxon>Saccharomycetaceae</taxon>
        <taxon>Nakaseomyces</taxon>
    </lineage>
</organism>
<dbReference type="AlphaFoldDB" id="A0A0W0CAH8"/>
<evidence type="ECO:0000256" key="9">
    <source>
        <dbReference type="ARBA" id="ARBA00023315"/>
    </source>
</evidence>
<dbReference type="GO" id="GO:1990189">
    <property type="term" value="F:protein N-terminal-serine acetyltransferase activity"/>
    <property type="evidence" value="ECO:0007669"/>
    <property type="project" value="UniProtKB-EC"/>
</dbReference>
<dbReference type="OMA" id="IYLYEIQ"/>
<dbReference type="VEuPathDB" id="FungiDB:B1J91_K02981g"/>
<dbReference type="InterPro" id="IPR039949">
    <property type="entry name" value="NAA40"/>
</dbReference>
<evidence type="ECO:0000256" key="12">
    <source>
        <dbReference type="SAM" id="MobiDB-lite"/>
    </source>
</evidence>
<proteinExistence type="inferred from homology"/>
<dbReference type="PANTHER" id="PTHR20531">
    <property type="entry name" value="N-ALPHA-ACETYLTRANSFERASE 40"/>
    <property type="match status" value="1"/>
</dbReference>
<reference evidence="13 14" key="1">
    <citation type="submission" date="2015-10" db="EMBL/GenBank/DDBJ databases">
        <title>Draft genomes sequences of Candida glabrata isolates 1A, 1B, 2A, 2B, 3A and 3B.</title>
        <authorList>
            <person name="Haavelsrud O.E."/>
            <person name="Gaustad P."/>
        </authorList>
    </citation>
    <scope>NUCLEOTIDE SEQUENCE [LARGE SCALE GENOMIC DNA]</scope>
    <source>
        <strain evidence="13">910700640</strain>
    </source>
</reference>
<dbReference type="VEuPathDB" id="FungiDB:GVI51_K02805"/>
<dbReference type="GO" id="GO:0005737">
    <property type="term" value="C:cytoplasm"/>
    <property type="evidence" value="ECO:0007669"/>
    <property type="project" value="UniProtKB-SubCell"/>
</dbReference>
<dbReference type="VEuPathDB" id="FungiDB:GWK60_K02827"/>
<evidence type="ECO:0000256" key="4">
    <source>
        <dbReference type="ARBA" id="ARBA00012950"/>
    </source>
</evidence>
<evidence type="ECO:0000256" key="2">
    <source>
        <dbReference type="ARBA" id="ARBA00004496"/>
    </source>
</evidence>
<protein>
    <recommendedName>
        <fullName evidence="5">N-alpha-acetyltransferase 40</fullName>
        <ecNumber evidence="4">2.3.1.257</ecNumber>
    </recommendedName>
</protein>
<dbReference type="EMBL" id="LLZZ01000172">
    <property type="protein sequence ID" value="KTA96440.1"/>
    <property type="molecule type" value="Genomic_DNA"/>
</dbReference>
<keyword evidence="7 13" id="KW-0808">Transferase</keyword>
<dbReference type="PANTHER" id="PTHR20531:SF1">
    <property type="entry name" value="N-ALPHA-ACETYLTRANSFERASE 40"/>
    <property type="match status" value="1"/>
</dbReference>
<dbReference type="Proteomes" id="UP000054886">
    <property type="component" value="Unassembled WGS sequence"/>
</dbReference>
<comment type="catalytic activity">
    <reaction evidence="11">
        <text>N-terminal L-seryl-[histone H4] + acetyl-CoA = N-terminal N(alpha)-acetyl-L-seryl-[histone H4] + CoA + H(+)</text>
        <dbReference type="Rhea" id="RHEA:50596"/>
        <dbReference type="Rhea" id="RHEA-COMP:12740"/>
        <dbReference type="Rhea" id="RHEA-COMP:12743"/>
        <dbReference type="ChEBI" id="CHEBI:15378"/>
        <dbReference type="ChEBI" id="CHEBI:57287"/>
        <dbReference type="ChEBI" id="CHEBI:57288"/>
        <dbReference type="ChEBI" id="CHEBI:64738"/>
        <dbReference type="ChEBI" id="CHEBI:83690"/>
        <dbReference type="EC" id="2.3.1.257"/>
    </reaction>
</comment>
<evidence type="ECO:0000256" key="8">
    <source>
        <dbReference type="ARBA" id="ARBA00023242"/>
    </source>
</evidence>
<accession>A0A0W0CAH8</accession>
<comment type="subcellular location">
    <subcellularLocation>
        <location evidence="2">Cytoplasm</location>
    </subcellularLocation>
    <subcellularLocation>
        <location evidence="1">Nucleus</location>
    </subcellularLocation>
</comment>
<dbReference type="VEuPathDB" id="FungiDB:CAGL0K02981g"/>
<dbReference type="PROSITE" id="PS51186">
    <property type="entry name" value="GNAT"/>
    <property type="match status" value="1"/>
</dbReference>
<dbReference type="InterPro" id="IPR016181">
    <property type="entry name" value="Acyl_CoA_acyltransferase"/>
</dbReference>
<dbReference type="GO" id="GO:0010485">
    <property type="term" value="F:histone H4 acetyltransferase activity"/>
    <property type="evidence" value="ECO:0007669"/>
    <property type="project" value="InterPro"/>
</dbReference>
<evidence type="ECO:0000256" key="6">
    <source>
        <dbReference type="ARBA" id="ARBA00022490"/>
    </source>
</evidence>
<comment type="catalytic activity">
    <reaction evidence="10">
        <text>N-terminal L-seryl-[histone H2A] + acetyl-CoA = N-terminal N(alpha)-acetyl-L-seryl-[histone H2A] + CoA + H(+)</text>
        <dbReference type="Rhea" id="RHEA:50600"/>
        <dbReference type="Rhea" id="RHEA-COMP:12742"/>
        <dbReference type="Rhea" id="RHEA-COMP:12744"/>
        <dbReference type="ChEBI" id="CHEBI:15378"/>
        <dbReference type="ChEBI" id="CHEBI:57287"/>
        <dbReference type="ChEBI" id="CHEBI:57288"/>
        <dbReference type="ChEBI" id="CHEBI:64738"/>
        <dbReference type="ChEBI" id="CHEBI:83690"/>
        <dbReference type="EC" id="2.3.1.257"/>
    </reaction>
</comment>
<dbReference type="GO" id="GO:0043998">
    <property type="term" value="F:histone H2A acetyltransferase activity"/>
    <property type="evidence" value="ECO:0007669"/>
    <property type="project" value="InterPro"/>
</dbReference>
<evidence type="ECO:0000256" key="5">
    <source>
        <dbReference type="ARBA" id="ARBA00015043"/>
    </source>
</evidence>
<gene>
    <name evidence="13" type="ORF">AO440_003379</name>
</gene>
<evidence type="ECO:0000256" key="11">
    <source>
        <dbReference type="ARBA" id="ARBA00049524"/>
    </source>
</evidence>
<evidence type="ECO:0000313" key="14">
    <source>
        <dbReference type="Proteomes" id="UP000054886"/>
    </source>
</evidence>
<dbReference type="EC" id="2.3.1.257" evidence="4"/>
<comment type="similarity">
    <text evidence="3">Belongs to the acetyltransferase family. NAA40 subfamily.</text>
</comment>
<evidence type="ECO:0000256" key="7">
    <source>
        <dbReference type="ARBA" id="ARBA00022679"/>
    </source>
</evidence>
<comment type="caution">
    <text evidence="13">The sequence shown here is derived from an EMBL/GenBank/DDBJ whole genome shotgun (WGS) entry which is preliminary data.</text>
</comment>
<dbReference type="InterPro" id="IPR000182">
    <property type="entry name" value="GNAT_dom"/>
</dbReference>
<name>A0A0W0CAH8_CANGB</name>
<dbReference type="GO" id="GO:0005634">
    <property type="term" value="C:nucleus"/>
    <property type="evidence" value="ECO:0007669"/>
    <property type="project" value="UniProtKB-SubCell"/>
</dbReference>
<dbReference type="Gene3D" id="3.40.630.30">
    <property type="match status" value="1"/>
</dbReference>
<feature type="compositionally biased region" description="Basic residues" evidence="12">
    <location>
        <begin position="245"/>
        <end position="255"/>
    </location>
</feature>
<evidence type="ECO:0000256" key="10">
    <source>
        <dbReference type="ARBA" id="ARBA00047821"/>
    </source>
</evidence>
<feature type="region of interest" description="Disordered" evidence="12">
    <location>
        <begin position="233"/>
        <end position="257"/>
    </location>
</feature>
<sequence>MTNNELYGTNVNDSFLHHVLDCFPKVITTKSNLPKDIEDVQLQRKVLVIDGDDYCLANKALTNEVVLRSKHIKESKNILSSLLELLDQNLGQKYEISSKEMYGNKKPWKENKIEEMNTEGMIYVSYWTKVDDEHTVPLLFLSFMLTEEENLTHNDPVSSVIFLYEIQISKELRKQGLGQYFLSNCLFQCAKRLLDNDSLNLEFPFAGIELTVFADNLPAINLYQKLGMTHTPESPKDVLYDQNTRRRTRNSRKINNKNESPRILIKKPLYYMYWKPIL</sequence>
<dbReference type="PhylomeDB" id="A0A0W0CAH8"/>
<keyword evidence="8" id="KW-0539">Nucleus</keyword>
<evidence type="ECO:0000313" key="13">
    <source>
        <dbReference type="EMBL" id="KTA96440.1"/>
    </source>
</evidence>
<dbReference type="SUPFAM" id="SSF55729">
    <property type="entry name" value="Acyl-CoA N-acyltransferases (Nat)"/>
    <property type="match status" value="1"/>
</dbReference>
<evidence type="ECO:0000256" key="3">
    <source>
        <dbReference type="ARBA" id="ARBA00008870"/>
    </source>
</evidence>
<keyword evidence="6" id="KW-0963">Cytoplasm</keyword>